<sequence length="263" mass="27597">MNYAEMFRLDGKVALVVGGGSGIGQASCEALAAQGASVVVADAKAELAAETAGRIEASGGRAEAKQVDITDLEAVKGLIRGILERHGRLDVAVTTPSINVRKPALHYTGEEFDRVVQVNLKGTFNVLVEAGRVMAERGGGSLIAFSSIRSLVVEPGQSVYAMTKAGTVQLIRGLAVELGPKGVRANAIGPGVIDTPLTAPIKSKPDWYKAYAERNILRRWGRPEEVAAAVVFLASPAASYITGTILFVDGGWTAIDGRFDPPL</sequence>
<comment type="similarity">
    <text evidence="1">Belongs to the short-chain dehydrogenases/reductases (SDR) family.</text>
</comment>
<dbReference type="Proteomes" id="UP000266089">
    <property type="component" value="Unassembled WGS sequence"/>
</dbReference>
<dbReference type="PANTHER" id="PTHR24321">
    <property type="entry name" value="DEHYDROGENASES, SHORT CHAIN"/>
    <property type="match status" value="1"/>
</dbReference>
<accession>A0A399DT48</accession>
<evidence type="ECO:0000313" key="4">
    <source>
        <dbReference type="EMBL" id="RIH74603.1"/>
    </source>
</evidence>
<keyword evidence="3" id="KW-1133">Transmembrane helix</keyword>
<dbReference type="PROSITE" id="PS00061">
    <property type="entry name" value="ADH_SHORT"/>
    <property type="match status" value="1"/>
</dbReference>
<dbReference type="PRINTS" id="PR00081">
    <property type="entry name" value="GDHRDH"/>
</dbReference>
<dbReference type="CDD" id="cd05233">
    <property type="entry name" value="SDR_c"/>
    <property type="match status" value="1"/>
</dbReference>
<reference evidence="4 5" key="1">
    <citation type="submission" date="2018-08" db="EMBL/GenBank/DDBJ databases">
        <title>Meiothermus cateniformans JCM 15151 genome sequencing project.</title>
        <authorList>
            <person name="Da Costa M.S."/>
            <person name="Albuquerque L."/>
            <person name="Raposo P."/>
            <person name="Froufe H.J.C."/>
            <person name="Barroso C.S."/>
            <person name="Egas C."/>
        </authorList>
    </citation>
    <scope>NUCLEOTIDE SEQUENCE [LARGE SCALE GENOMIC DNA]</scope>
    <source>
        <strain evidence="4 5">JCM 15151</strain>
    </source>
</reference>
<evidence type="ECO:0000256" key="2">
    <source>
        <dbReference type="ARBA" id="ARBA00023002"/>
    </source>
</evidence>
<evidence type="ECO:0000313" key="5">
    <source>
        <dbReference type="Proteomes" id="UP000266089"/>
    </source>
</evidence>
<dbReference type="PANTHER" id="PTHR24321:SF8">
    <property type="entry name" value="ESTRADIOL 17-BETA-DEHYDROGENASE 8-RELATED"/>
    <property type="match status" value="1"/>
</dbReference>
<comment type="caution">
    <text evidence="4">The sequence shown here is derived from an EMBL/GenBank/DDBJ whole genome shotgun (WGS) entry which is preliminary data.</text>
</comment>
<dbReference type="InterPro" id="IPR002347">
    <property type="entry name" value="SDR_fam"/>
</dbReference>
<feature type="transmembrane region" description="Helical" evidence="3">
    <location>
        <begin position="226"/>
        <end position="248"/>
    </location>
</feature>
<dbReference type="RefSeq" id="WP_027888614.1">
    <property type="nucleotide sequence ID" value="NZ_JBHSXZ010000024.1"/>
</dbReference>
<dbReference type="GO" id="GO:0055041">
    <property type="term" value="F:cyclopentanol dehydrogenase activity"/>
    <property type="evidence" value="ECO:0007669"/>
    <property type="project" value="UniProtKB-EC"/>
</dbReference>
<dbReference type="Pfam" id="PF13561">
    <property type="entry name" value="adh_short_C2"/>
    <property type="match status" value="1"/>
</dbReference>
<evidence type="ECO:0000256" key="3">
    <source>
        <dbReference type="SAM" id="Phobius"/>
    </source>
</evidence>
<keyword evidence="3" id="KW-0812">Transmembrane</keyword>
<proteinExistence type="inferred from homology"/>
<dbReference type="Gene3D" id="3.40.50.720">
    <property type="entry name" value="NAD(P)-binding Rossmann-like Domain"/>
    <property type="match status" value="1"/>
</dbReference>
<keyword evidence="2 4" id="KW-0560">Oxidoreductase</keyword>
<dbReference type="InterPro" id="IPR036291">
    <property type="entry name" value="NAD(P)-bd_dom_sf"/>
</dbReference>
<dbReference type="SUPFAM" id="SSF51735">
    <property type="entry name" value="NAD(P)-binding Rossmann-fold domains"/>
    <property type="match status" value="1"/>
</dbReference>
<dbReference type="EC" id="1.1.1.163" evidence="4"/>
<evidence type="ECO:0000256" key="1">
    <source>
        <dbReference type="ARBA" id="ARBA00006484"/>
    </source>
</evidence>
<protein>
    <submittedName>
        <fullName evidence="4">Cyclopentanol dehydrogenase</fullName>
        <ecNumber evidence="4">1.1.1.163</ecNumber>
    </submittedName>
</protein>
<dbReference type="OrthoDB" id="286404at2"/>
<dbReference type="AlphaFoldDB" id="A0A399DT48"/>
<dbReference type="InterPro" id="IPR020904">
    <property type="entry name" value="Sc_DH/Rdtase_CS"/>
</dbReference>
<keyword evidence="3" id="KW-0472">Membrane</keyword>
<organism evidence="4 5">
    <name type="scientific">Meiothermus taiwanensis</name>
    <dbReference type="NCBI Taxonomy" id="172827"/>
    <lineage>
        <taxon>Bacteria</taxon>
        <taxon>Thermotogati</taxon>
        <taxon>Deinococcota</taxon>
        <taxon>Deinococci</taxon>
        <taxon>Thermales</taxon>
        <taxon>Thermaceae</taxon>
        <taxon>Meiothermus</taxon>
    </lineage>
</organism>
<name>A0A399DT48_9DEIN</name>
<dbReference type="FunFam" id="3.40.50.720:FF:000084">
    <property type="entry name" value="Short-chain dehydrogenase reductase"/>
    <property type="match status" value="1"/>
</dbReference>
<dbReference type="EMBL" id="QWKX01000104">
    <property type="protein sequence ID" value="RIH74603.1"/>
    <property type="molecule type" value="Genomic_DNA"/>
</dbReference>
<gene>
    <name evidence="4" type="primary">cpnA_2</name>
    <name evidence="4" type="ORF">Mcate_02641</name>
</gene>